<sequence length="210" mass="22579">MSTTSSNAVMTIVQFNRLRAPDPIPLANNAAKRTPSKTVDKPVDKPVEPKAAINKSAKSVDANDSSQTSAKKGRTLELASESSSNAVAVKDWATLGNIANRYKLQVPKSVVEDTPTPAQQAAQDVRSNSAKLSKSEKFAVAMGTLDCVFQARLPDGKIIREPGRWIIVPARSDGTLKPLAKARFCIRLHQAENENTNDLTAISTSIKGKL</sequence>
<feature type="region of interest" description="Disordered" evidence="1">
    <location>
        <begin position="20"/>
        <end position="80"/>
    </location>
</feature>
<accession>A0ABR6YEV2</accession>
<protein>
    <submittedName>
        <fullName evidence="2">Uncharacterized protein</fullName>
    </submittedName>
</protein>
<comment type="caution">
    <text evidence="2">The sequence shown here is derived from an EMBL/GenBank/DDBJ whole genome shotgun (WGS) entry which is preliminary data.</text>
</comment>
<dbReference type="EMBL" id="JACOGA010000015">
    <property type="protein sequence ID" value="MBC3875100.1"/>
    <property type="molecule type" value="Genomic_DNA"/>
</dbReference>
<keyword evidence="3" id="KW-1185">Reference proteome</keyword>
<reference evidence="2 3" key="1">
    <citation type="submission" date="2020-08" db="EMBL/GenBank/DDBJ databases">
        <title>Novel species isolated from subtropical streams in China.</title>
        <authorList>
            <person name="Lu H."/>
        </authorList>
    </citation>
    <scope>NUCLEOTIDE SEQUENCE [LARGE SCALE GENOMIC DNA]</scope>
    <source>
        <strain evidence="2 3">LX15W</strain>
    </source>
</reference>
<proteinExistence type="predicted"/>
<feature type="compositionally biased region" description="Basic and acidic residues" evidence="1">
    <location>
        <begin position="38"/>
        <end position="48"/>
    </location>
</feature>
<name>A0ABR6YEV2_9BURK</name>
<organism evidence="2 3">
    <name type="scientific">Undibacterium flavidum</name>
    <dbReference type="NCBI Taxonomy" id="2762297"/>
    <lineage>
        <taxon>Bacteria</taxon>
        <taxon>Pseudomonadati</taxon>
        <taxon>Pseudomonadota</taxon>
        <taxon>Betaproteobacteria</taxon>
        <taxon>Burkholderiales</taxon>
        <taxon>Oxalobacteraceae</taxon>
        <taxon>Undibacterium</taxon>
    </lineage>
</organism>
<evidence type="ECO:0000313" key="3">
    <source>
        <dbReference type="Proteomes" id="UP000624279"/>
    </source>
</evidence>
<evidence type="ECO:0000313" key="2">
    <source>
        <dbReference type="EMBL" id="MBC3875100.1"/>
    </source>
</evidence>
<gene>
    <name evidence="2" type="ORF">H8K55_16040</name>
</gene>
<dbReference type="RefSeq" id="WP_186943076.1">
    <property type="nucleotide sequence ID" value="NZ_JACOGA010000015.1"/>
</dbReference>
<evidence type="ECO:0000256" key="1">
    <source>
        <dbReference type="SAM" id="MobiDB-lite"/>
    </source>
</evidence>
<dbReference type="Proteomes" id="UP000624279">
    <property type="component" value="Unassembled WGS sequence"/>
</dbReference>